<evidence type="ECO:0000313" key="6">
    <source>
        <dbReference type="EMBL" id="NQX51346.1"/>
    </source>
</evidence>
<dbReference type="PANTHER" id="PTHR10584">
    <property type="entry name" value="SUGAR KINASE"/>
    <property type="match status" value="1"/>
</dbReference>
<evidence type="ECO:0000256" key="2">
    <source>
        <dbReference type="ARBA" id="ARBA00022679"/>
    </source>
</evidence>
<feature type="domain" description="Carbohydrate kinase PfkB" evidence="5">
    <location>
        <begin position="38"/>
        <end position="287"/>
    </location>
</feature>
<evidence type="ECO:0000313" key="7">
    <source>
        <dbReference type="Proteomes" id="UP000551316"/>
    </source>
</evidence>
<dbReference type="GO" id="GO:0006796">
    <property type="term" value="P:phosphate-containing compound metabolic process"/>
    <property type="evidence" value="ECO:0007669"/>
    <property type="project" value="UniProtKB-ARBA"/>
</dbReference>
<evidence type="ECO:0000259" key="5">
    <source>
        <dbReference type="Pfam" id="PF00294"/>
    </source>
</evidence>
<dbReference type="Gene3D" id="3.40.1190.20">
    <property type="match status" value="1"/>
</dbReference>
<protein>
    <submittedName>
        <fullName evidence="6">Carbohydrate kinase</fullName>
    </submittedName>
</protein>
<dbReference type="InterPro" id="IPR011611">
    <property type="entry name" value="PfkB_dom"/>
</dbReference>
<accession>A0A7D5CCS5</accession>
<organism evidence="6 7">
    <name type="scientific">Bifidobacterium longum subsp. infantis</name>
    <dbReference type="NCBI Taxonomy" id="1682"/>
    <lineage>
        <taxon>Bacteria</taxon>
        <taxon>Bacillati</taxon>
        <taxon>Actinomycetota</taxon>
        <taxon>Actinomycetes</taxon>
        <taxon>Bifidobacteriales</taxon>
        <taxon>Bifidobacteriaceae</taxon>
        <taxon>Bifidobacterium</taxon>
    </lineage>
</organism>
<keyword evidence="2 4" id="KW-0808">Transferase</keyword>
<name>A0A7D5CCS5_BIFLI</name>
<dbReference type="AlphaFoldDB" id="A0A7D5CCS5"/>
<dbReference type="PANTHER" id="PTHR10584:SF166">
    <property type="entry name" value="RIBOKINASE"/>
    <property type="match status" value="1"/>
</dbReference>
<reference evidence="6 7" key="1">
    <citation type="submission" date="2020-05" db="EMBL/GenBank/DDBJ databases">
        <title>Draft Genome Sequence of Bifidobacterium longum subsp. Infantis BI-G201, a Commercialization Strain.</title>
        <authorList>
            <person name="Song J."/>
            <person name="Xu Y."/>
            <person name="Han D."/>
            <person name="Teng Q."/>
            <person name="Jiang D."/>
            <person name="Liu Q."/>
        </authorList>
    </citation>
    <scope>NUCLEOTIDE SEQUENCE [LARGE SCALE GENOMIC DNA]</scope>
    <source>
        <strain evidence="6 7">BI-G201</strain>
    </source>
</reference>
<proteinExistence type="inferred from homology"/>
<dbReference type="InterPro" id="IPR002173">
    <property type="entry name" value="Carboh/pur_kinase_PfkB_CS"/>
</dbReference>
<evidence type="ECO:0000256" key="4">
    <source>
        <dbReference type="RuleBase" id="RU003704"/>
    </source>
</evidence>
<dbReference type="EMBL" id="JABNND010000017">
    <property type="protein sequence ID" value="NQX51346.1"/>
    <property type="molecule type" value="Genomic_DNA"/>
</dbReference>
<dbReference type="RefSeq" id="WP_050496193.1">
    <property type="nucleotide sequence ID" value="NZ_CP054425.1"/>
</dbReference>
<gene>
    <name evidence="6" type="ORF">HNS28_07810</name>
</gene>
<sequence>MCGKVDVLVSGDVFADLVFSGCRIPAPGTEEFAKDLIISPGGAANRAVAAARLGARTSLLAPFGDDPIGMLAVEKLKKEPNLDLSHCVFCAGASNPITVSITDGEDRAFVTYQEALPDAKWHDDDTAAGTVFVDLGSASTIPDWALKLREKGAILFAGLGWDSAGEWDKHLLERLRQVDVVLMNEMEATAYTGSQSVEKALDILMQYTHMAIVTLGSEGVTAAEGGNRLKVPALPVQAVDPTGAGDTFSAAVMVGMAWGWTLEQSLLLATAVAACCVQQPGGAISAPSSQRISELIDQLEYEQGERFVRRWMFLKDWATRQSTHNRE</sequence>
<dbReference type="Proteomes" id="UP000551316">
    <property type="component" value="Unassembled WGS sequence"/>
</dbReference>
<dbReference type="SUPFAM" id="SSF53613">
    <property type="entry name" value="Ribokinase-like"/>
    <property type="match status" value="1"/>
</dbReference>
<comment type="caution">
    <text evidence="6">The sequence shown here is derived from an EMBL/GenBank/DDBJ whole genome shotgun (WGS) entry which is preliminary data.</text>
</comment>
<comment type="similarity">
    <text evidence="1 4">Belongs to the carbohydrate kinase PfkB family.</text>
</comment>
<evidence type="ECO:0000256" key="3">
    <source>
        <dbReference type="ARBA" id="ARBA00022777"/>
    </source>
</evidence>
<dbReference type="PRINTS" id="PR00990">
    <property type="entry name" value="RIBOKINASE"/>
</dbReference>
<evidence type="ECO:0000256" key="1">
    <source>
        <dbReference type="ARBA" id="ARBA00010688"/>
    </source>
</evidence>
<keyword evidence="3 4" id="KW-0418">Kinase</keyword>
<dbReference type="Pfam" id="PF00294">
    <property type="entry name" value="PfkB"/>
    <property type="match status" value="1"/>
</dbReference>
<dbReference type="InterPro" id="IPR002139">
    <property type="entry name" value="Ribo/fructo_kinase"/>
</dbReference>
<dbReference type="PROSITE" id="PS00584">
    <property type="entry name" value="PFKB_KINASES_2"/>
    <property type="match status" value="1"/>
</dbReference>
<dbReference type="GO" id="GO:0016301">
    <property type="term" value="F:kinase activity"/>
    <property type="evidence" value="ECO:0007669"/>
    <property type="project" value="UniProtKB-KW"/>
</dbReference>
<dbReference type="InterPro" id="IPR029056">
    <property type="entry name" value="Ribokinase-like"/>
</dbReference>